<keyword evidence="10" id="KW-0677">Repeat</keyword>
<protein>
    <recommendedName>
        <fullName evidence="18">Circadian input-output histidine kinase CikA</fullName>
        <ecNumber evidence="4">2.7.13.3</ecNumber>
    </recommendedName>
</protein>
<comment type="subcellular location">
    <subcellularLocation>
        <location evidence="2">Cell inner membrane</location>
        <topology evidence="2">Multi-pass membrane protein</topology>
    </subcellularLocation>
</comment>
<dbReference type="Gene3D" id="2.10.70.100">
    <property type="match status" value="2"/>
</dbReference>
<dbReference type="Pfam" id="PF08447">
    <property type="entry name" value="PAS_3"/>
    <property type="match status" value="3"/>
</dbReference>
<feature type="domain" description="Response regulatory" evidence="22">
    <location>
        <begin position="1692"/>
        <end position="1808"/>
    </location>
</feature>
<dbReference type="InterPro" id="IPR001789">
    <property type="entry name" value="Sig_transdc_resp-reg_receiver"/>
</dbReference>
<evidence type="ECO:0000256" key="16">
    <source>
        <dbReference type="ARBA" id="ARBA00023136"/>
    </source>
</evidence>
<evidence type="ECO:0000256" key="11">
    <source>
        <dbReference type="ARBA" id="ARBA00022741"/>
    </source>
</evidence>
<feature type="domain" description="PAC" evidence="24">
    <location>
        <begin position="1238"/>
        <end position="1289"/>
    </location>
</feature>
<dbReference type="InterPro" id="IPR003660">
    <property type="entry name" value="HAMP_dom"/>
</dbReference>
<feature type="domain" description="PAS" evidence="23">
    <location>
        <begin position="397"/>
        <end position="465"/>
    </location>
</feature>
<feature type="domain" description="PAC" evidence="24">
    <location>
        <begin position="1365"/>
        <end position="1417"/>
    </location>
</feature>
<dbReference type="InterPro" id="IPR004358">
    <property type="entry name" value="Sig_transdc_His_kin-like_C"/>
</dbReference>
<dbReference type="EC" id="2.7.13.3" evidence="4"/>
<feature type="domain" description="PAS" evidence="23">
    <location>
        <begin position="647"/>
        <end position="717"/>
    </location>
</feature>
<dbReference type="Gene3D" id="6.10.340.10">
    <property type="match status" value="1"/>
</dbReference>
<keyword evidence="12 26" id="KW-0418">Kinase</keyword>
<dbReference type="SMART" id="SM00304">
    <property type="entry name" value="HAMP"/>
    <property type="match status" value="1"/>
</dbReference>
<keyword evidence="9 20" id="KW-0812">Transmembrane</keyword>
<evidence type="ECO:0000313" key="27">
    <source>
        <dbReference type="Proteomes" id="UP000683511"/>
    </source>
</evidence>
<keyword evidence="5" id="KW-1003">Cell membrane</keyword>
<keyword evidence="11" id="KW-0547">Nucleotide-binding</keyword>
<evidence type="ECO:0000259" key="24">
    <source>
        <dbReference type="PROSITE" id="PS50113"/>
    </source>
</evidence>
<dbReference type="SMART" id="SM00091">
    <property type="entry name" value="PAS"/>
    <property type="match status" value="7"/>
</dbReference>
<dbReference type="CDD" id="cd16922">
    <property type="entry name" value="HATPase_EvgS-ArcB-TorS-like"/>
    <property type="match status" value="1"/>
</dbReference>
<evidence type="ECO:0000313" key="26">
    <source>
        <dbReference type="EMBL" id="QXE23529.1"/>
    </source>
</evidence>
<dbReference type="FunFam" id="1.10.287.130:FF:000038">
    <property type="entry name" value="Sensory transduction histidine kinase"/>
    <property type="match status" value="1"/>
</dbReference>
<keyword evidence="7 19" id="KW-0597">Phosphoprotein</keyword>
<dbReference type="InterPro" id="IPR001610">
    <property type="entry name" value="PAC"/>
</dbReference>
<comment type="catalytic activity">
    <reaction evidence="1">
        <text>ATP + protein L-histidine = ADP + protein N-phospho-L-histidine.</text>
        <dbReference type="EC" id="2.7.13.3"/>
    </reaction>
</comment>
<dbReference type="InterPro" id="IPR013767">
    <property type="entry name" value="PAS_fold"/>
</dbReference>
<feature type="domain" description="HAMP" evidence="25">
    <location>
        <begin position="335"/>
        <end position="388"/>
    </location>
</feature>
<evidence type="ECO:0000256" key="19">
    <source>
        <dbReference type="PROSITE-ProRule" id="PRU00169"/>
    </source>
</evidence>
<dbReference type="InterPro" id="IPR035965">
    <property type="entry name" value="PAS-like_dom_sf"/>
</dbReference>
<dbReference type="KEGG" id="rsin:B6N60_02219"/>
<dbReference type="Pfam" id="PF00512">
    <property type="entry name" value="HisKA"/>
    <property type="match status" value="1"/>
</dbReference>
<keyword evidence="13" id="KW-0067">ATP-binding</keyword>
<evidence type="ECO:0000256" key="7">
    <source>
        <dbReference type="ARBA" id="ARBA00022553"/>
    </source>
</evidence>
<comment type="similarity">
    <text evidence="3">In the N-terminal section; belongs to the phytochrome family.</text>
</comment>
<evidence type="ECO:0000259" key="21">
    <source>
        <dbReference type="PROSITE" id="PS50109"/>
    </source>
</evidence>
<dbReference type="SUPFAM" id="SSF55785">
    <property type="entry name" value="PYP-like sensor domain (PAS domain)"/>
    <property type="match status" value="8"/>
</dbReference>
<dbReference type="PROSITE" id="PS50110">
    <property type="entry name" value="RESPONSE_REGULATORY"/>
    <property type="match status" value="1"/>
</dbReference>
<keyword evidence="14 20" id="KW-1133">Transmembrane helix</keyword>
<dbReference type="InterPro" id="IPR052162">
    <property type="entry name" value="Sensor_kinase/Photoreceptor"/>
</dbReference>
<keyword evidence="15" id="KW-0902">Two-component regulatory system</keyword>
<dbReference type="Pfam" id="PF13426">
    <property type="entry name" value="PAS_9"/>
    <property type="match status" value="1"/>
</dbReference>
<dbReference type="PROSITE" id="PS50112">
    <property type="entry name" value="PAS"/>
    <property type="match status" value="4"/>
</dbReference>
<dbReference type="CDD" id="cd17546">
    <property type="entry name" value="REC_hyHK_CKI1_RcsC-like"/>
    <property type="match status" value="1"/>
</dbReference>
<organism evidence="26 27">
    <name type="scientific">Richelia sinica FACHB-800</name>
    <dbReference type="NCBI Taxonomy" id="1357546"/>
    <lineage>
        <taxon>Bacteria</taxon>
        <taxon>Bacillati</taxon>
        <taxon>Cyanobacteriota</taxon>
        <taxon>Cyanophyceae</taxon>
        <taxon>Nostocales</taxon>
        <taxon>Nostocaceae</taxon>
        <taxon>Richelia</taxon>
    </lineage>
</organism>
<dbReference type="SMART" id="SM00086">
    <property type="entry name" value="PAC"/>
    <property type="match status" value="8"/>
</dbReference>
<dbReference type="InterPro" id="IPR011006">
    <property type="entry name" value="CheY-like_superfamily"/>
</dbReference>
<evidence type="ECO:0000256" key="6">
    <source>
        <dbReference type="ARBA" id="ARBA00022519"/>
    </source>
</evidence>
<keyword evidence="16 20" id="KW-0472">Membrane</keyword>
<evidence type="ECO:0000256" key="4">
    <source>
        <dbReference type="ARBA" id="ARBA00012438"/>
    </source>
</evidence>
<dbReference type="InterPro" id="IPR003661">
    <property type="entry name" value="HisK_dim/P_dom"/>
</dbReference>
<keyword evidence="6" id="KW-0997">Cell inner membrane</keyword>
<evidence type="ECO:0000256" key="13">
    <source>
        <dbReference type="ARBA" id="ARBA00022840"/>
    </source>
</evidence>
<evidence type="ECO:0000259" key="23">
    <source>
        <dbReference type="PROSITE" id="PS50112"/>
    </source>
</evidence>
<feature type="modified residue" description="4-aspartylphosphate" evidence="19">
    <location>
        <position position="1741"/>
    </location>
</feature>
<dbReference type="InterPro" id="IPR003594">
    <property type="entry name" value="HATPase_dom"/>
</dbReference>
<dbReference type="Pfam" id="PF00072">
    <property type="entry name" value="Response_reg"/>
    <property type="match status" value="1"/>
</dbReference>
<dbReference type="NCBIfam" id="TIGR00229">
    <property type="entry name" value="sensory_box"/>
    <property type="match status" value="6"/>
</dbReference>
<feature type="domain" description="PAC" evidence="24">
    <location>
        <begin position="847"/>
        <end position="900"/>
    </location>
</feature>
<evidence type="ECO:0000256" key="8">
    <source>
        <dbReference type="ARBA" id="ARBA00022679"/>
    </source>
</evidence>
<dbReference type="SMART" id="SM00448">
    <property type="entry name" value="REC"/>
    <property type="match status" value="1"/>
</dbReference>
<dbReference type="GO" id="GO:0005524">
    <property type="term" value="F:ATP binding"/>
    <property type="evidence" value="ECO:0007669"/>
    <property type="project" value="UniProtKB-KW"/>
</dbReference>
<dbReference type="Gene3D" id="3.30.565.10">
    <property type="entry name" value="Histidine kinase-like ATPase, C-terminal domain"/>
    <property type="match status" value="1"/>
</dbReference>
<dbReference type="FunFam" id="2.10.70.100:FF:000001">
    <property type="entry name" value="Sensory transduction histidine kinase"/>
    <property type="match status" value="1"/>
</dbReference>
<dbReference type="GO" id="GO:0005886">
    <property type="term" value="C:plasma membrane"/>
    <property type="evidence" value="ECO:0007669"/>
    <property type="project" value="UniProtKB-SubCell"/>
</dbReference>
<dbReference type="GO" id="GO:0000155">
    <property type="term" value="F:phosphorelay sensor kinase activity"/>
    <property type="evidence" value="ECO:0007669"/>
    <property type="project" value="InterPro"/>
</dbReference>
<feature type="domain" description="PAS" evidence="23">
    <location>
        <begin position="772"/>
        <end position="846"/>
    </location>
</feature>
<dbReference type="PANTHER" id="PTHR43304:SF1">
    <property type="entry name" value="PAC DOMAIN-CONTAINING PROTEIN"/>
    <property type="match status" value="1"/>
</dbReference>
<dbReference type="Gene3D" id="3.40.50.2300">
    <property type="match status" value="1"/>
</dbReference>
<feature type="domain" description="PAC" evidence="24">
    <location>
        <begin position="1105"/>
        <end position="1157"/>
    </location>
</feature>
<dbReference type="InterPro" id="IPR005467">
    <property type="entry name" value="His_kinase_dom"/>
</dbReference>
<sequence length="1901" mass="216481">MHDSYKAADELAQQYLTEVGDRVHIYLDHYLDLPHQINQINVEEVRYGSLNINDLDAVERHLSAKIHTFDQVSDIIYASQEGNWRVVDTLNGKPTMWVSNNSQPTQVAQYEIADNGLRGKLLSFGNYGTEWDIYQSEWYRLANQKKQPSWSSVYPVRNNTDFTISASLPVLDRESGDSQGVFAVNLNLHKIAVFLRSLKLGNSGMVLIMERDGSLIASSTKELGIVHGKNQPVRRLLAHQIANPVLRSATLALKSKFPNWNAITQEESWHFTVGDQTYLAEIQPYSDEYGLNWLIVTTVPRPQILRQMNANAGNNILMTIVAVIVAIALGSIIANWIARPIINLSHISTEIAAGNFHQQVSPHLPIRELVRMAQSFNLMIGQLQVAFEQIQGNLRNSEAKYATIFHTSPDPILITALSELRLIEVNDIFLQTTGYELEEIIGRKISEINLLPYPEETAAIFQQIQTTGIIDNYQFHWQTKAGEIRVSLLSSEIVEINGQPCVISITKDISDMKQAEMALRESEERLRLALEVSHTIAWERDLQTDMLFFTATSVLETPQILSYQEAMALVHPDDRVLVDLANQNAIANRGEFLIEHRVAVGTEPQTWRWYQVHAKVLIDAEGVLRRMIGMSIDITERKQTEAALETTKNRYRAIVQDQTEFIIRYQPDGNTTFVNDAFCRYFGRSRSELIGYPYEIWIDEQDREYVAQLINSMSQDNPSVLVENRVIVGDEIRWTQWINLMLFDDDGEFVEYQAVGRDIDTRKRAELVLQEKEEFLRVIYQGVEQSIFVVDVLDDNEFCYVGMNPACEKIAGLTAAEIQGKTTAEVLPLEFAKSVKQHYQECLETGTTITYEEYLPFQGQDFWWLTSLTPIRDESGRIYRLVGSSVNISDRILIEQALRKSQQRLNYLLTFCPAMIYSCNPNHNFNLNFVSSNVKTLLGYEPNEVIGIEAFWQNHIHPDDQERVLTNLNQLFSQETYAHEYRFINAYGNYRWIQSEMRLLRDELGNPQEIVGYSIDITERKQAEEALRQNEMYLREAQRVAHVGSWSYDLINQKSTWSEELYKIHGLDITAAPPTIEEITRLIHPDDSELYQQEIVAKALVKEPFELDLRIIQPSGDIRHVETRGEPIFNEEGELVRLFGTTLDITERKRLEIALQEQEAFLRAIGDNIPNGYLYQLIRQLDGSYNFCYLSAGVEKSYNLPAAAIIANPKLIDNFIVEADRLYLLEKQEESAQNMCVLDVQVREYSPTGNIRWIRLCSTPRHLSDGRILWDGVHLDITELKQTEEILRSSEASLAKAQQIAHIGSWELDISTQQLTWSEELFRIYGQDPQRPTLTYPEYLQLMPMADQDNLQSVVNQAINTGKSYEIEHRFIRADGSVGWLLGRGEPIFDSQGRVVKLLGTALDISDRKRAELELQTAKEAAEAANHAKSVFLANMSHELRTPLNVILGFTQVMKGDLLLTAEQQENIKIIHHSGEHLLNLINDVLDFSKIEAGHTQLDIISFDLIALLKYLHEMFQQKTALKNLQLHLEIDHQLPQYVTTDANKLRQVLINLIGNAIKFTDQGSITIRAMMKVDSGRENYGDNLPNQPLILRLEVEDTGIGIAAEEQEIIFDAFVQTQRGRASLEGTGLGLAISSRFVNLMHGDLSVTSSLNQGSIFRIDLPVEVASSAEIPATVQTRQVIGLAPNQPIYRILVVDDQRENRQLLVKLLEQVGLEVKAASNGEEAILINQQWQPDLIWMDIRLPNMNGYEVTQQIRAQSLNKSPIIIALTAQVSPEDPHLAIQSGCNDYMSKPFREGELFAKIEQYLGLNYIYADDNYSLGINSDDNHELATTLTPENLTVMPVSWREELYQSALCCDEEDVLKLIAQIPKEYNVLSDGLKSLVRSYQFQSILQLISIGD</sequence>
<evidence type="ECO:0000256" key="17">
    <source>
        <dbReference type="ARBA" id="ARBA00023306"/>
    </source>
</evidence>
<dbReference type="CDD" id="cd00130">
    <property type="entry name" value="PAS"/>
    <property type="match status" value="6"/>
</dbReference>
<dbReference type="Gene3D" id="1.10.287.130">
    <property type="match status" value="1"/>
</dbReference>
<feature type="domain" description="PAC" evidence="24">
    <location>
        <begin position="592"/>
        <end position="646"/>
    </location>
</feature>
<evidence type="ECO:0000256" key="20">
    <source>
        <dbReference type="SAM" id="Phobius"/>
    </source>
</evidence>
<dbReference type="CDD" id="cd00082">
    <property type="entry name" value="HisKA"/>
    <property type="match status" value="1"/>
</dbReference>
<dbReference type="PRINTS" id="PR00344">
    <property type="entry name" value="BCTRLSENSOR"/>
</dbReference>
<dbReference type="CDD" id="cd06225">
    <property type="entry name" value="HAMP"/>
    <property type="match status" value="1"/>
</dbReference>
<evidence type="ECO:0000256" key="1">
    <source>
        <dbReference type="ARBA" id="ARBA00000085"/>
    </source>
</evidence>
<dbReference type="EMBL" id="CP021056">
    <property type="protein sequence ID" value="QXE23529.1"/>
    <property type="molecule type" value="Genomic_DNA"/>
</dbReference>
<dbReference type="SUPFAM" id="SSF55874">
    <property type="entry name" value="ATPase domain of HSP90 chaperone/DNA topoisomerase II/histidine kinase"/>
    <property type="match status" value="1"/>
</dbReference>
<dbReference type="Proteomes" id="UP000683511">
    <property type="component" value="Chromosome"/>
</dbReference>
<dbReference type="InterPro" id="IPR013655">
    <property type="entry name" value="PAS_fold_3"/>
</dbReference>
<evidence type="ECO:0000259" key="25">
    <source>
        <dbReference type="PROSITE" id="PS50885"/>
    </source>
</evidence>
<evidence type="ECO:0000256" key="15">
    <source>
        <dbReference type="ARBA" id="ARBA00023012"/>
    </source>
</evidence>
<dbReference type="SMART" id="SM00388">
    <property type="entry name" value="HisKA"/>
    <property type="match status" value="1"/>
</dbReference>
<dbReference type="Pfam" id="PF08448">
    <property type="entry name" value="PAS_4"/>
    <property type="match status" value="1"/>
</dbReference>
<dbReference type="Pfam" id="PF02518">
    <property type="entry name" value="HATPase_c"/>
    <property type="match status" value="1"/>
</dbReference>
<evidence type="ECO:0000256" key="2">
    <source>
        <dbReference type="ARBA" id="ARBA00004429"/>
    </source>
</evidence>
<dbReference type="SUPFAM" id="SSF47384">
    <property type="entry name" value="Homodimeric domain of signal transducing histidine kinase"/>
    <property type="match status" value="1"/>
</dbReference>
<feature type="domain" description="PAC" evidence="24">
    <location>
        <begin position="977"/>
        <end position="1029"/>
    </location>
</feature>
<dbReference type="SUPFAM" id="SSF158472">
    <property type="entry name" value="HAMP domain-like"/>
    <property type="match status" value="1"/>
</dbReference>
<accession>A0A975T7L8</accession>
<keyword evidence="17" id="KW-0131">Cell cycle</keyword>
<keyword evidence="8" id="KW-0808">Transferase</keyword>
<proteinExistence type="inferred from homology"/>
<dbReference type="InterPro" id="IPR000014">
    <property type="entry name" value="PAS"/>
</dbReference>
<evidence type="ECO:0000256" key="5">
    <source>
        <dbReference type="ARBA" id="ARBA00022475"/>
    </source>
</evidence>
<dbReference type="GO" id="GO:0006355">
    <property type="term" value="P:regulation of DNA-templated transcription"/>
    <property type="evidence" value="ECO:0007669"/>
    <property type="project" value="InterPro"/>
</dbReference>
<dbReference type="Gene3D" id="3.30.450.20">
    <property type="entry name" value="PAS domain"/>
    <property type="match status" value="10"/>
</dbReference>
<evidence type="ECO:0000256" key="18">
    <source>
        <dbReference type="ARBA" id="ARBA00074306"/>
    </source>
</evidence>
<keyword evidence="27" id="KW-1185">Reference proteome</keyword>
<dbReference type="PROSITE" id="PS50885">
    <property type="entry name" value="HAMP"/>
    <property type="match status" value="1"/>
</dbReference>
<dbReference type="Pfam" id="PF00989">
    <property type="entry name" value="PAS"/>
    <property type="match status" value="1"/>
</dbReference>
<feature type="domain" description="PAS" evidence="23">
    <location>
        <begin position="901"/>
        <end position="975"/>
    </location>
</feature>
<evidence type="ECO:0000256" key="14">
    <source>
        <dbReference type="ARBA" id="ARBA00022989"/>
    </source>
</evidence>
<dbReference type="SUPFAM" id="SSF52172">
    <property type="entry name" value="CheY-like"/>
    <property type="match status" value="1"/>
</dbReference>
<evidence type="ECO:0000259" key="22">
    <source>
        <dbReference type="PROSITE" id="PS50110"/>
    </source>
</evidence>
<dbReference type="InterPro" id="IPR013656">
    <property type="entry name" value="PAS_4"/>
</dbReference>
<name>A0A975T7L8_9NOST</name>
<dbReference type="PROSITE" id="PS50109">
    <property type="entry name" value="HIS_KIN"/>
    <property type="match status" value="1"/>
</dbReference>
<dbReference type="InterPro" id="IPR036097">
    <property type="entry name" value="HisK_dim/P_sf"/>
</dbReference>
<feature type="transmembrane region" description="Helical" evidence="20">
    <location>
        <begin position="316"/>
        <end position="338"/>
    </location>
</feature>
<evidence type="ECO:0000256" key="12">
    <source>
        <dbReference type="ARBA" id="ARBA00022777"/>
    </source>
</evidence>
<dbReference type="SMART" id="SM00387">
    <property type="entry name" value="HATPase_c"/>
    <property type="match status" value="1"/>
</dbReference>
<dbReference type="InterPro" id="IPR000700">
    <property type="entry name" value="PAS-assoc_C"/>
</dbReference>
<dbReference type="FunFam" id="3.30.565.10:FF:000010">
    <property type="entry name" value="Sensor histidine kinase RcsC"/>
    <property type="match status" value="1"/>
</dbReference>
<dbReference type="InterPro" id="IPR036890">
    <property type="entry name" value="HATPase_C_sf"/>
</dbReference>
<gene>
    <name evidence="26" type="ORF">B6N60_02219</name>
</gene>
<dbReference type="PANTHER" id="PTHR43304">
    <property type="entry name" value="PHYTOCHROME-LIKE PROTEIN CPH1"/>
    <property type="match status" value="1"/>
</dbReference>
<evidence type="ECO:0000256" key="9">
    <source>
        <dbReference type="ARBA" id="ARBA00022692"/>
    </source>
</evidence>
<evidence type="ECO:0000256" key="3">
    <source>
        <dbReference type="ARBA" id="ARBA00006402"/>
    </source>
</evidence>
<dbReference type="Pfam" id="PF00672">
    <property type="entry name" value="HAMP"/>
    <property type="match status" value="1"/>
</dbReference>
<reference evidence="26" key="1">
    <citation type="submission" date="2017-04" db="EMBL/GenBank/DDBJ databases">
        <title>Genome deletions in a multicellular cyanobacterial endosymbiont for morphological adaptation in marine diatoms.</title>
        <authorList>
            <person name="Wang Y."/>
            <person name="Gao H."/>
            <person name="Li R."/>
            <person name="Xu X."/>
        </authorList>
    </citation>
    <scope>NUCLEOTIDE SEQUENCE</scope>
    <source>
        <strain evidence="26">FACHB 800</strain>
    </source>
</reference>
<dbReference type="PROSITE" id="PS50113">
    <property type="entry name" value="PAC"/>
    <property type="match status" value="6"/>
</dbReference>
<evidence type="ECO:0000256" key="10">
    <source>
        <dbReference type="ARBA" id="ARBA00022737"/>
    </source>
</evidence>
<feature type="domain" description="Histidine kinase" evidence="21">
    <location>
        <begin position="1435"/>
        <end position="1666"/>
    </location>
</feature>